<protein>
    <submittedName>
        <fullName evidence="1">Uncharacterized protein</fullName>
    </submittedName>
</protein>
<proteinExistence type="predicted"/>
<reference evidence="1 2" key="1">
    <citation type="submission" date="2016-12" db="EMBL/GenBank/DDBJ databases">
        <title>Real-Time Genomic Investigation Underlying the Public Health Response to a Shiga Toxin-Producing Escherichia Coli O26:H11 Outbreak in a Nursery.</title>
        <authorList>
            <person name="Ferdous M."/>
            <person name="Moran-Gilad J."/>
            <person name="Rossen J.W."/>
            <person name="Gdalevich M."/>
        </authorList>
    </citation>
    <scope>NUCLEOTIDE SEQUENCE [LARGE SCALE GENOMIC DNA]</scope>
    <source>
        <strain evidence="1 2">STEC 514-2</strain>
    </source>
</reference>
<evidence type="ECO:0000313" key="2">
    <source>
        <dbReference type="Proteomes" id="UP000218543"/>
    </source>
</evidence>
<comment type="caution">
    <text evidence="1">The sequence shown here is derived from an EMBL/GenBank/DDBJ whole genome shotgun (WGS) entry which is preliminary data.</text>
</comment>
<organism evidence="1 2">
    <name type="scientific">Escherichia coli</name>
    <dbReference type="NCBI Taxonomy" id="562"/>
    <lineage>
        <taxon>Bacteria</taxon>
        <taxon>Pseudomonadati</taxon>
        <taxon>Pseudomonadota</taxon>
        <taxon>Gammaproteobacteria</taxon>
        <taxon>Enterobacterales</taxon>
        <taxon>Enterobacteriaceae</taxon>
        <taxon>Escherichia</taxon>
    </lineage>
</organism>
<accession>A0A2A2BN81</accession>
<dbReference type="AlphaFoldDB" id="A0A2A2BN81"/>
<evidence type="ECO:0000313" key="1">
    <source>
        <dbReference type="EMBL" id="PAU10425.1"/>
    </source>
</evidence>
<dbReference type="RefSeq" id="WP_095586208.1">
    <property type="nucleotide sequence ID" value="NZ_MRVZ01000184.1"/>
</dbReference>
<feature type="non-terminal residue" evidence="1">
    <location>
        <position position="91"/>
    </location>
</feature>
<dbReference type="Proteomes" id="UP000218543">
    <property type="component" value="Unassembled WGS sequence"/>
</dbReference>
<dbReference type="EMBL" id="MRVZ01000184">
    <property type="protein sequence ID" value="PAU10425.1"/>
    <property type="molecule type" value="Genomic_DNA"/>
</dbReference>
<sequence>MNTEKQLPSGIESEVKYTLQFWLLSNGKVMTEKDGLCNPFPPNCIESAHPFTPFQQNQWIELDTVGSDGPVKATFLVHSVLYKLKRQGGSL</sequence>
<gene>
    <name evidence="1" type="ORF">BTQ06_28320</name>
</gene>
<name>A0A2A2BN81_ECOLX</name>